<dbReference type="EMBL" id="PCRM01000021">
    <property type="protein sequence ID" value="PIP21741.1"/>
    <property type="molecule type" value="Genomic_DNA"/>
</dbReference>
<gene>
    <name evidence="2" type="ORF">COX39_01325</name>
</gene>
<keyword evidence="1" id="KW-1133">Transmembrane helix</keyword>
<name>A0A2G9YT93_9BACT</name>
<keyword evidence="1" id="KW-0812">Transmembrane</keyword>
<accession>A0A2G9YT93</accession>
<keyword evidence="1" id="KW-0472">Membrane</keyword>
<feature type="transmembrane region" description="Helical" evidence="1">
    <location>
        <begin position="12"/>
        <end position="30"/>
    </location>
</feature>
<dbReference type="Proteomes" id="UP000231567">
    <property type="component" value="Unassembled WGS sequence"/>
</dbReference>
<reference evidence="2 3" key="1">
    <citation type="submission" date="2017-09" db="EMBL/GenBank/DDBJ databases">
        <title>Depth-based differentiation of microbial function through sediment-hosted aquifers and enrichment of novel symbionts in the deep terrestrial subsurface.</title>
        <authorList>
            <person name="Probst A.J."/>
            <person name="Ladd B."/>
            <person name="Jarett J.K."/>
            <person name="Geller-Mcgrath D.E."/>
            <person name="Sieber C.M."/>
            <person name="Emerson J.B."/>
            <person name="Anantharaman K."/>
            <person name="Thomas B.C."/>
            <person name="Malmstrom R."/>
            <person name="Stieglmeier M."/>
            <person name="Klingl A."/>
            <person name="Woyke T."/>
            <person name="Ryan C.M."/>
            <person name="Banfield J.F."/>
        </authorList>
    </citation>
    <scope>NUCLEOTIDE SEQUENCE [LARGE SCALE GENOMIC DNA]</scope>
    <source>
        <strain evidence="2">CG23_combo_of_CG06-09_8_20_14_all_40_13</strain>
    </source>
</reference>
<sequence>MSKREERKWNRTVYAAIVVAVILFFIIPPLQKRQTEKLINQSIIATKMAQTYEAMVPARVIGLDPNDAKTLWLEASPGDIITITPPPTEKFKKGEEVVVVELRREFDGSLVRRYISTQPATNPLH</sequence>
<organism evidence="2 3">
    <name type="scientific">Candidatus Nealsonbacteria bacterium CG23_combo_of_CG06-09_8_20_14_all_40_13</name>
    <dbReference type="NCBI Taxonomy" id="1974724"/>
    <lineage>
        <taxon>Bacteria</taxon>
        <taxon>Candidatus Nealsoniibacteriota</taxon>
    </lineage>
</organism>
<proteinExistence type="predicted"/>
<evidence type="ECO:0000313" key="2">
    <source>
        <dbReference type="EMBL" id="PIP21741.1"/>
    </source>
</evidence>
<dbReference type="AlphaFoldDB" id="A0A2G9YT93"/>
<evidence type="ECO:0000313" key="3">
    <source>
        <dbReference type="Proteomes" id="UP000231567"/>
    </source>
</evidence>
<comment type="caution">
    <text evidence="2">The sequence shown here is derived from an EMBL/GenBank/DDBJ whole genome shotgun (WGS) entry which is preliminary data.</text>
</comment>
<evidence type="ECO:0000256" key="1">
    <source>
        <dbReference type="SAM" id="Phobius"/>
    </source>
</evidence>
<protein>
    <submittedName>
        <fullName evidence="2">Uncharacterized protein</fullName>
    </submittedName>
</protein>